<proteinExistence type="predicted"/>
<gene>
    <name evidence="1" type="ORF">BFAG_00096</name>
</gene>
<evidence type="ECO:0000313" key="2">
    <source>
        <dbReference type="Proteomes" id="UP000005101"/>
    </source>
</evidence>
<evidence type="ECO:0000313" key="1">
    <source>
        <dbReference type="EMBL" id="EFR51402.1"/>
    </source>
</evidence>
<sequence>MRARDMYCHDPLSPPDCYIIESFHIQISFPDKRQKEVPNPIRLTEDKVEA</sequence>
<name>A0ABN0BES3_BACFG</name>
<dbReference type="Proteomes" id="UP000005101">
    <property type="component" value="Unassembled WGS sequence"/>
</dbReference>
<reference evidence="1 2" key="1">
    <citation type="submission" date="2008-12" db="EMBL/GenBank/DDBJ databases">
        <title>Annotation of Bacteroides fragilis strain 3_1_12.</title>
        <authorList>
            <consortium name="The Broad Institute Genome Sequencing Platform"/>
            <person name="Ward D."/>
            <person name="Young S.K."/>
            <person name="Kodira C.D."/>
            <person name="Zeng Q."/>
            <person name="Koehrsen M."/>
            <person name="Alvarado L."/>
            <person name="Berlin A."/>
            <person name="Borenstein D."/>
            <person name="Chen Z."/>
            <person name="Engels R."/>
            <person name="Freedman E."/>
            <person name="Gellesch M."/>
            <person name="Goldberg J."/>
            <person name="Griggs A."/>
            <person name="Gujja S."/>
            <person name="Heiman D."/>
            <person name="Hepburn T."/>
            <person name="Howarth C."/>
            <person name="Jen D."/>
            <person name="Larson L."/>
            <person name="Lewis B."/>
            <person name="Mehta T."/>
            <person name="Park D."/>
            <person name="Pearson M."/>
            <person name="Roberts A."/>
            <person name="Saif S."/>
            <person name="Shea T."/>
            <person name="Shenoy N."/>
            <person name="Sisk P."/>
            <person name="Stolte C."/>
            <person name="Sykes S."/>
            <person name="Walk T."/>
            <person name="White J."/>
            <person name="Yandava C."/>
            <person name="Allen-Vercoe E."/>
            <person name="Strauss J."/>
            <person name="Ambrose C."/>
            <person name="Lander E."/>
            <person name="Nusbaum C."/>
            <person name="Galagan J."/>
            <person name="Birren B."/>
        </authorList>
    </citation>
    <scope>NUCLEOTIDE SEQUENCE [LARGE SCALE GENOMIC DNA]</scope>
    <source>
        <strain evidence="1 2">3_1_12</strain>
    </source>
</reference>
<organism evidence="1 2">
    <name type="scientific">Bacteroides fragilis 3_1_12</name>
    <dbReference type="NCBI Taxonomy" id="457424"/>
    <lineage>
        <taxon>Bacteria</taxon>
        <taxon>Pseudomonadati</taxon>
        <taxon>Bacteroidota</taxon>
        <taxon>Bacteroidia</taxon>
        <taxon>Bacteroidales</taxon>
        <taxon>Bacteroidaceae</taxon>
        <taxon>Bacteroides</taxon>
    </lineage>
</organism>
<keyword evidence="2" id="KW-1185">Reference proteome</keyword>
<dbReference type="EMBL" id="EQ973213">
    <property type="protein sequence ID" value="EFR51402.1"/>
    <property type="molecule type" value="Genomic_DNA"/>
</dbReference>
<protein>
    <submittedName>
        <fullName evidence="1">Uncharacterized protein</fullName>
    </submittedName>
</protein>
<accession>A0ABN0BES3</accession>